<feature type="compositionally biased region" description="Low complexity" evidence="8">
    <location>
        <begin position="338"/>
        <end position="347"/>
    </location>
</feature>
<dbReference type="InterPro" id="IPR002018">
    <property type="entry name" value="CarbesteraseB"/>
</dbReference>
<keyword evidence="6" id="KW-1015">Disulfide bond</keyword>
<keyword evidence="7" id="KW-0325">Glycoprotein</keyword>
<dbReference type="InterPro" id="IPR029058">
    <property type="entry name" value="AB_hydrolase_fold"/>
</dbReference>
<feature type="compositionally biased region" description="Low complexity" evidence="8">
    <location>
        <begin position="1032"/>
        <end position="1046"/>
    </location>
</feature>
<reference evidence="11 12" key="1">
    <citation type="submission" date="2024-08" db="EMBL/GenBank/DDBJ databases">
        <authorList>
            <person name="Cucini C."/>
            <person name="Frati F."/>
        </authorList>
    </citation>
    <scope>NUCLEOTIDE SEQUENCE [LARGE SCALE GENOMIC DNA]</scope>
</reference>
<feature type="region of interest" description="Disordered" evidence="8">
    <location>
        <begin position="1021"/>
        <end position="1053"/>
    </location>
</feature>
<comment type="similarity">
    <text evidence="2">Belongs to the type-B carboxylesterase/lipase family.</text>
</comment>
<keyword evidence="9" id="KW-1133">Transmembrane helix</keyword>
<evidence type="ECO:0000256" key="3">
    <source>
        <dbReference type="ARBA" id="ARBA00022475"/>
    </source>
</evidence>
<feature type="compositionally biased region" description="Low complexity" evidence="8">
    <location>
        <begin position="308"/>
        <end position="317"/>
    </location>
</feature>
<feature type="compositionally biased region" description="Polar residues" evidence="8">
    <location>
        <begin position="963"/>
        <end position="974"/>
    </location>
</feature>
<dbReference type="EMBL" id="CAXLJM020000038">
    <property type="protein sequence ID" value="CAL8107107.1"/>
    <property type="molecule type" value="Genomic_DNA"/>
</dbReference>
<evidence type="ECO:0000259" key="10">
    <source>
        <dbReference type="Pfam" id="PF00135"/>
    </source>
</evidence>
<feature type="domain" description="Carboxylesterase type B" evidence="10">
    <location>
        <begin position="1"/>
        <end position="220"/>
    </location>
</feature>
<keyword evidence="9" id="KW-0812">Transmembrane</keyword>
<accession>A0ABP1QL89</accession>
<feature type="region of interest" description="Disordered" evidence="8">
    <location>
        <begin position="796"/>
        <end position="823"/>
    </location>
</feature>
<organism evidence="11 12">
    <name type="scientific">Orchesella dallaii</name>
    <dbReference type="NCBI Taxonomy" id="48710"/>
    <lineage>
        <taxon>Eukaryota</taxon>
        <taxon>Metazoa</taxon>
        <taxon>Ecdysozoa</taxon>
        <taxon>Arthropoda</taxon>
        <taxon>Hexapoda</taxon>
        <taxon>Collembola</taxon>
        <taxon>Entomobryomorpha</taxon>
        <taxon>Entomobryoidea</taxon>
        <taxon>Orchesellidae</taxon>
        <taxon>Orchesellinae</taxon>
        <taxon>Orchesella</taxon>
    </lineage>
</organism>
<evidence type="ECO:0000256" key="1">
    <source>
        <dbReference type="ARBA" id="ARBA00004251"/>
    </source>
</evidence>
<feature type="region of interest" description="Disordered" evidence="8">
    <location>
        <begin position="721"/>
        <end position="774"/>
    </location>
</feature>
<feature type="compositionally biased region" description="Polar residues" evidence="8">
    <location>
        <begin position="560"/>
        <end position="582"/>
    </location>
</feature>
<name>A0ABP1QL89_9HEXA</name>
<dbReference type="PANTHER" id="PTHR43903">
    <property type="entry name" value="NEUROLIGIN"/>
    <property type="match status" value="1"/>
</dbReference>
<feature type="region of interest" description="Disordered" evidence="8">
    <location>
        <begin position="608"/>
        <end position="673"/>
    </location>
</feature>
<evidence type="ECO:0000256" key="8">
    <source>
        <dbReference type="SAM" id="MobiDB-lite"/>
    </source>
</evidence>
<proteinExistence type="inferred from homology"/>
<dbReference type="Proteomes" id="UP001642540">
    <property type="component" value="Unassembled WGS sequence"/>
</dbReference>
<evidence type="ECO:0000256" key="5">
    <source>
        <dbReference type="ARBA" id="ARBA00023136"/>
    </source>
</evidence>
<feature type="compositionally biased region" description="Low complexity" evidence="8">
    <location>
        <begin position="932"/>
        <end position="945"/>
    </location>
</feature>
<feature type="compositionally biased region" description="Low complexity" evidence="8">
    <location>
        <begin position="355"/>
        <end position="365"/>
    </location>
</feature>
<evidence type="ECO:0000313" key="11">
    <source>
        <dbReference type="EMBL" id="CAL8107107.1"/>
    </source>
</evidence>
<dbReference type="PRINTS" id="PR01090">
    <property type="entry name" value="NEUROLIGIN"/>
</dbReference>
<feature type="region of interest" description="Disordered" evidence="8">
    <location>
        <begin position="543"/>
        <end position="593"/>
    </location>
</feature>
<feature type="compositionally biased region" description="Basic and acidic residues" evidence="8">
    <location>
        <begin position="545"/>
        <end position="555"/>
    </location>
</feature>
<protein>
    <recommendedName>
        <fullName evidence="10">Carboxylesterase type B domain-containing protein</fullName>
    </recommendedName>
</protein>
<feature type="compositionally biased region" description="Polar residues" evidence="8">
    <location>
        <begin position="796"/>
        <end position="805"/>
    </location>
</feature>
<keyword evidence="12" id="KW-1185">Reference proteome</keyword>
<dbReference type="Gene3D" id="3.40.50.1820">
    <property type="entry name" value="alpha/beta hydrolase"/>
    <property type="match status" value="1"/>
</dbReference>
<dbReference type="InterPro" id="IPR000460">
    <property type="entry name" value="Nlgn"/>
</dbReference>
<keyword evidence="5 9" id="KW-0472">Membrane</keyword>
<evidence type="ECO:0000256" key="9">
    <source>
        <dbReference type="SAM" id="Phobius"/>
    </source>
</evidence>
<keyword evidence="4" id="KW-0130">Cell adhesion</keyword>
<evidence type="ECO:0000256" key="7">
    <source>
        <dbReference type="ARBA" id="ARBA00023180"/>
    </source>
</evidence>
<dbReference type="Pfam" id="PF00135">
    <property type="entry name" value="COesterase"/>
    <property type="match status" value="1"/>
</dbReference>
<comment type="subcellular location">
    <subcellularLocation>
        <location evidence="1">Cell membrane</location>
        <topology evidence="1">Single-pass type I membrane protein</topology>
    </subcellularLocation>
</comment>
<evidence type="ECO:0000313" key="12">
    <source>
        <dbReference type="Proteomes" id="UP001642540"/>
    </source>
</evidence>
<sequence length="1053" mass="113515">MSGSALSPLAVGLSNGKDLAKKFAARVKCPIEPPSNMLQCLRQIPLQYFLRSELWRYFGPSDDGVVIEHGIRENILRDKLSHYPMLFGVTRAEILPTLGEHDAVYGLETEKRREVLKQLVDGFYSLHRGEILAAAIHEYTDWERPVQHPISVRDETLDALADAQIVSPLVKVGELHSQGNSQTYLYVFEYQSKISDYTQRLGCVPGEDLLYVFGVPLFISWNDFVQHQLSSSSSAGEQHWSNKVGSGGSSYGHIGSNIGGGGSVGESELEQMKLGFFTGNFSRNEVQLSLTLVHYWANFIRAGNPNVESPEGSPHGFGPSGSKGGSSEAGSSGGGTGTSMTSMIAGGNRYPPSPQLQTTLQQQQQHNQDKFNKPKLIDWPPYDTLFKKYLSIEAKPRVRNHYRAHKLSFWLHLVPELMRNGYYNNGFPLGSTGIPSRSNNNNHNLPFNGNFTTPHSPTIEFVGPWEQKPYYYVESNSSYPGDISGPLLYPPGRHPYYHDHHHDGEGYQIYSTALTVTIAVGCSLLILNILVFAAFYYYRDKRRSNRESRGRREGEGNYGHHQQTPLTGLSNTGPSSGDNTVAVSGGGPESSLSTMDLQMQEISASMAGGVGVGQSHPTYVESTTAGNNRQQQHIPYPDNSSSSSNHPTSLQNTPVRFPSQHQQQHQQQHHSQLKENGQILNLRHHLQQPQLQMPIMPMPNICGDLTSVPNLQQFLQSAQDCSRMPHNMQSHHQQQQQYLQPHHQQQHQGQPSNTSTLPGPMPRKHQKGSSSMNLTNLDFSMPDAILAAAMMLNYRQPPSSSTSGSDHLLPGTMHRQKAGTAPRKSALNMKEQLLISAGIMGSSGGGGGASSTNVASLGRTGGVGISANTSPSLGGAIFTTASKPPGTSGPNISVSSSVGGGGAGSIIACNTATTGCAGGSVANVIQFDIENSGSSGTTTNASGKTVPRPPKRHTPTVKFSPDTFANNSGGENASPELQHQQIGVNFTGSNVTLSSATTTTTGSPGNAAPNIPTANTNVTTINQASAPGGQTLKSSLKKNSNYSGSGMSEELKV</sequence>
<feature type="compositionally biased region" description="Low complexity" evidence="8">
    <location>
        <begin position="730"/>
        <end position="750"/>
    </location>
</feature>
<keyword evidence="3" id="KW-1003">Cell membrane</keyword>
<feature type="compositionally biased region" description="Low complexity" evidence="8">
    <location>
        <begin position="659"/>
        <end position="670"/>
    </location>
</feature>
<feature type="region of interest" description="Disordered" evidence="8">
    <location>
        <begin position="931"/>
        <end position="974"/>
    </location>
</feature>
<evidence type="ECO:0000256" key="4">
    <source>
        <dbReference type="ARBA" id="ARBA00022889"/>
    </source>
</evidence>
<dbReference type="SUPFAM" id="SSF53474">
    <property type="entry name" value="alpha/beta-Hydrolases"/>
    <property type="match status" value="1"/>
</dbReference>
<comment type="caution">
    <text evidence="11">The sequence shown here is derived from an EMBL/GenBank/DDBJ whole genome shotgun (WGS) entry which is preliminary data.</text>
</comment>
<feature type="compositionally biased region" description="Polar residues" evidence="8">
    <location>
        <begin position="615"/>
        <end position="633"/>
    </location>
</feature>
<evidence type="ECO:0000256" key="2">
    <source>
        <dbReference type="ARBA" id="ARBA00005964"/>
    </source>
</evidence>
<dbReference type="InterPro" id="IPR051093">
    <property type="entry name" value="Neuroligin/BSAL"/>
</dbReference>
<evidence type="ECO:0000256" key="6">
    <source>
        <dbReference type="ARBA" id="ARBA00023157"/>
    </source>
</evidence>
<feature type="region of interest" description="Disordered" evidence="8">
    <location>
        <begin position="307"/>
        <end position="375"/>
    </location>
</feature>
<gene>
    <name evidence="11" type="ORF">ODALV1_LOCUS12574</name>
</gene>
<feature type="transmembrane region" description="Helical" evidence="9">
    <location>
        <begin position="518"/>
        <end position="538"/>
    </location>
</feature>